<dbReference type="EMBL" id="DS113212">
    <property type="protein sequence ID" value="EAY18990.1"/>
    <property type="molecule type" value="Genomic_DNA"/>
</dbReference>
<dbReference type="InterPro" id="IPR050365">
    <property type="entry name" value="TIM50"/>
</dbReference>
<dbReference type="RefSeq" id="XP_001579976.1">
    <property type="nucleotide sequence ID" value="XM_001579926.1"/>
</dbReference>
<dbReference type="FunFam" id="3.40.50.1000:FF:000361">
    <property type="entry name" value="NLI interacting factor-like phosphatase family protein"/>
    <property type="match status" value="1"/>
</dbReference>
<keyword evidence="1" id="KW-0813">Transport</keyword>
<keyword evidence="1" id="KW-0811">Translocation</keyword>
<keyword evidence="1" id="KW-0809">Transit peptide</keyword>
<keyword evidence="1" id="KW-0496">Mitochondrion</keyword>
<dbReference type="GO" id="GO:0004721">
    <property type="term" value="F:phosphoprotein phosphatase activity"/>
    <property type="evidence" value="ECO:0000318"/>
    <property type="project" value="GO_Central"/>
</dbReference>
<gene>
    <name evidence="3" type="ORF">TVAG_246680</name>
</gene>
<evidence type="ECO:0000256" key="1">
    <source>
        <dbReference type="RuleBase" id="RU365079"/>
    </source>
</evidence>
<dbReference type="Pfam" id="PF03031">
    <property type="entry name" value="NIF"/>
    <property type="match status" value="1"/>
</dbReference>
<dbReference type="InterPro" id="IPR004274">
    <property type="entry name" value="FCP1_dom"/>
</dbReference>
<dbReference type="STRING" id="5722.A2DKK7"/>
<comment type="function">
    <text evidence="1">Essential component of the TIM23 complex, a complex that mediates the translocation of transit peptide-containing proteins across the mitochondrial inner membrane.</text>
</comment>
<dbReference type="PROSITE" id="PS50969">
    <property type="entry name" value="FCP1"/>
    <property type="match status" value="1"/>
</dbReference>
<dbReference type="SMART" id="SM00577">
    <property type="entry name" value="CPDc"/>
    <property type="match status" value="1"/>
</dbReference>
<evidence type="ECO:0000259" key="2">
    <source>
        <dbReference type="PROSITE" id="PS50969"/>
    </source>
</evidence>
<dbReference type="VEuPathDB" id="TrichDB:TVAG_246680"/>
<comment type="subcellular location">
    <subcellularLocation>
        <location evidence="1">Mitochondrion inner membrane</location>
        <topology evidence="1">Single-pass membrane protein</topology>
    </subcellularLocation>
</comment>
<keyword evidence="4" id="KW-1185">Reference proteome</keyword>
<keyword evidence="1" id="KW-0653">Protein transport</keyword>
<dbReference type="GO" id="GO:0005744">
    <property type="term" value="C:TIM23 mitochondrial import inner membrane translocase complex"/>
    <property type="evidence" value="ECO:0007669"/>
    <property type="project" value="UniProtKB-UniRule"/>
</dbReference>
<dbReference type="Proteomes" id="UP000001542">
    <property type="component" value="Unassembled WGS sequence"/>
</dbReference>
<dbReference type="KEGG" id="tva:5464511"/>
<feature type="domain" description="FCP1 homology" evidence="2">
    <location>
        <begin position="24"/>
        <end position="171"/>
    </location>
</feature>
<dbReference type="SMR" id="A2DKK7"/>
<dbReference type="InterPro" id="IPR023214">
    <property type="entry name" value="HAD_sf"/>
</dbReference>
<dbReference type="PANTHER" id="PTHR12210">
    <property type="entry name" value="DULLARD PROTEIN PHOSPHATASE"/>
    <property type="match status" value="1"/>
</dbReference>
<dbReference type="eggNOG" id="KOG1605">
    <property type="taxonomic scope" value="Eukaryota"/>
</dbReference>
<name>A2DKK7_TRIV3</name>
<sequence>METSSNQMQTPQPSDPVNVLISAVSERRPVLVLDLDETCVFSTSLKPPEKNFPIRVGKHQLFIQVRPGMPECIKQLSSMYEIFFFTASKPNYANKIIDNIAPYVDRDHRFFVTSSQKKDLTVINRPLAQVLLLDNATCSEQVANLLIISTWVGDTEDKVFTNELMPLLTDIVGEQDLLTACHSIVSSKRYPSLKVVSC</sequence>
<protein>
    <recommendedName>
        <fullName evidence="1">Mitochondrial import inner membrane translocase subunit TIM50</fullName>
    </recommendedName>
</protein>
<dbReference type="AlphaFoldDB" id="A2DKK7"/>
<dbReference type="OrthoDB" id="277011at2759"/>
<accession>A2DKK7</accession>
<reference evidence="3" key="2">
    <citation type="journal article" date="2007" name="Science">
        <title>Draft genome sequence of the sexually transmitted pathogen Trichomonas vaginalis.</title>
        <authorList>
            <person name="Carlton J.M."/>
            <person name="Hirt R.P."/>
            <person name="Silva J.C."/>
            <person name="Delcher A.L."/>
            <person name="Schatz M."/>
            <person name="Zhao Q."/>
            <person name="Wortman J.R."/>
            <person name="Bidwell S.L."/>
            <person name="Alsmark U.C.M."/>
            <person name="Besteiro S."/>
            <person name="Sicheritz-Ponten T."/>
            <person name="Noel C.J."/>
            <person name="Dacks J.B."/>
            <person name="Foster P.G."/>
            <person name="Simillion C."/>
            <person name="Van de Peer Y."/>
            <person name="Miranda-Saavedra D."/>
            <person name="Barton G.J."/>
            <person name="Westrop G.D."/>
            <person name="Mueller S."/>
            <person name="Dessi D."/>
            <person name="Fiori P.L."/>
            <person name="Ren Q."/>
            <person name="Paulsen I."/>
            <person name="Zhang H."/>
            <person name="Bastida-Corcuera F.D."/>
            <person name="Simoes-Barbosa A."/>
            <person name="Brown M.T."/>
            <person name="Hayes R.D."/>
            <person name="Mukherjee M."/>
            <person name="Okumura C.Y."/>
            <person name="Schneider R."/>
            <person name="Smith A.J."/>
            <person name="Vanacova S."/>
            <person name="Villalvazo M."/>
            <person name="Haas B.J."/>
            <person name="Pertea M."/>
            <person name="Feldblyum T.V."/>
            <person name="Utterback T.R."/>
            <person name="Shu C.L."/>
            <person name="Osoegawa K."/>
            <person name="de Jong P.J."/>
            <person name="Hrdy I."/>
            <person name="Horvathova L."/>
            <person name="Zubacova Z."/>
            <person name="Dolezal P."/>
            <person name="Malik S.B."/>
            <person name="Logsdon J.M. Jr."/>
            <person name="Henze K."/>
            <person name="Gupta A."/>
            <person name="Wang C.C."/>
            <person name="Dunne R.L."/>
            <person name="Upcroft J.A."/>
            <person name="Upcroft P."/>
            <person name="White O."/>
            <person name="Salzberg S.L."/>
            <person name="Tang P."/>
            <person name="Chiu C.-H."/>
            <person name="Lee Y.-S."/>
            <person name="Embley T.M."/>
            <person name="Coombs G.H."/>
            <person name="Mottram J.C."/>
            <person name="Tachezy J."/>
            <person name="Fraser-Liggett C.M."/>
            <person name="Johnson P.J."/>
        </authorList>
    </citation>
    <scope>NUCLEOTIDE SEQUENCE [LARGE SCALE GENOMIC DNA]</scope>
    <source>
        <strain evidence="3">G3</strain>
    </source>
</reference>
<comment type="subunit">
    <text evidence="1">Component of the TIM23 complex.</text>
</comment>
<evidence type="ECO:0000313" key="3">
    <source>
        <dbReference type="EMBL" id="EAY18990.1"/>
    </source>
</evidence>
<dbReference type="InterPro" id="IPR036412">
    <property type="entry name" value="HAD-like_sf"/>
</dbReference>
<dbReference type="Gene3D" id="3.40.50.1000">
    <property type="entry name" value="HAD superfamily/HAD-like"/>
    <property type="match status" value="1"/>
</dbReference>
<evidence type="ECO:0000313" key="4">
    <source>
        <dbReference type="Proteomes" id="UP000001542"/>
    </source>
</evidence>
<organism evidence="3 4">
    <name type="scientific">Trichomonas vaginalis (strain ATCC PRA-98 / G3)</name>
    <dbReference type="NCBI Taxonomy" id="412133"/>
    <lineage>
        <taxon>Eukaryota</taxon>
        <taxon>Metamonada</taxon>
        <taxon>Parabasalia</taxon>
        <taxon>Trichomonadida</taxon>
        <taxon>Trichomonadidae</taxon>
        <taxon>Trichomonas</taxon>
    </lineage>
</organism>
<comment type="similarity">
    <text evidence="1">Belongs to the TIM50 family.</text>
</comment>
<dbReference type="VEuPathDB" id="TrichDB:TVAGG3_0561350"/>
<proteinExistence type="inferred from homology"/>
<dbReference type="SUPFAM" id="SSF56784">
    <property type="entry name" value="HAD-like"/>
    <property type="match status" value="1"/>
</dbReference>
<dbReference type="InParanoid" id="A2DKK7"/>
<reference evidence="3" key="1">
    <citation type="submission" date="2006-10" db="EMBL/GenBank/DDBJ databases">
        <authorList>
            <person name="Amadeo P."/>
            <person name="Zhao Q."/>
            <person name="Wortman J."/>
            <person name="Fraser-Liggett C."/>
            <person name="Carlton J."/>
        </authorList>
    </citation>
    <scope>NUCLEOTIDE SEQUENCE</scope>
    <source>
        <strain evidence="3">G3</strain>
    </source>
</reference>
<dbReference type="GO" id="GO:0015031">
    <property type="term" value="P:protein transport"/>
    <property type="evidence" value="ECO:0007669"/>
    <property type="project" value="UniProtKB-KW"/>
</dbReference>